<evidence type="ECO:0000313" key="1">
    <source>
        <dbReference type="EMBL" id="VDO70390.1"/>
    </source>
</evidence>
<reference evidence="1 2" key="2">
    <citation type="submission" date="2018-11" db="EMBL/GenBank/DDBJ databases">
        <authorList>
            <consortium name="Pathogen Informatics"/>
        </authorList>
    </citation>
    <scope>NUCLEOTIDE SEQUENCE [LARGE SCALE GENOMIC DNA]</scope>
    <source>
        <strain evidence="1 2">MHpl1</strain>
    </source>
</reference>
<keyword evidence="2" id="KW-1185">Reference proteome</keyword>
<name>A0A158QRV6_HAEPC</name>
<accession>A0A158QRV6</accession>
<gene>
    <name evidence="1" type="ORF">HPLM_LOCUS18326</name>
</gene>
<dbReference type="WBParaSite" id="HPLM_0001833401-mRNA-1">
    <property type="protein sequence ID" value="HPLM_0001833401-mRNA-1"/>
    <property type="gene ID" value="HPLM_0001833401"/>
</dbReference>
<organism evidence="3">
    <name type="scientific">Haemonchus placei</name>
    <name type="common">Barber's pole worm</name>
    <dbReference type="NCBI Taxonomy" id="6290"/>
    <lineage>
        <taxon>Eukaryota</taxon>
        <taxon>Metazoa</taxon>
        <taxon>Ecdysozoa</taxon>
        <taxon>Nematoda</taxon>
        <taxon>Chromadorea</taxon>
        <taxon>Rhabditida</taxon>
        <taxon>Rhabditina</taxon>
        <taxon>Rhabditomorpha</taxon>
        <taxon>Strongyloidea</taxon>
        <taxon>Trichostrongylidae</taxon>
        <taxon>Haemonchus</taxon>
    </lineage>
</organism>
<proteinExistence type="predicted"/>
<reference evidence="3" key="1">
    <citation type="submission" date="2016-04" db="UniProtKB">
        <authorList>
            <consortium name="WormBaseParasite"/>
        </authorList>
    </citation>
    <scope>IDENTIFICATION</scope>
</reference>
<dbReference type="Proteomes" id="UP000268014">
    <property type="component" value="Unassembled WGS sequence"/>
</dbReference>
<protein>
    <submittedName>
        <fullName evidence="3">Transposase</fullName>
    </submittedName>
</protein>
<evidence type="ECO:0000313" key="2">
    <source>
        <dbReference type="Proteomes" id="UP000268014"/>
    </source>
</evidence>
<dbReference type="EMBL" id="UZAF01020490">
    <property type="protein sequence ID" value="VDO70390.1"/>
    <property type="molecule type" value="Genomic_DNA"/>
</dbReference>
<dbReference type="AlphaFoldDB" id="A0A158QRV6"/>
<sequence>MAHFGRILNFEGIPPDCHLPTIFPAYRGLTNSGKSSKEGAFS</sequence>
<evidence type="ECO:0000313" key="3">
    <source>
        <dbReference type="WBParaSite" id="HPLM_0001833401-mRNA-1"/>
    </source>
</evidence>